<gene>
    <name evidence="1" type="ORF">G0P99_02850</name>
</gene>
<comment type="caution">
    <text evidence="1">The sequence shown here is derived from an EMBL/GenBank/DDBJ whole genome shotgun (WGS) entry which is preliminary data.</text>
</comment>
<dbReference type="AlphaFoldDB" id="A0A6B2NIH1"/>
<proteinExistence type="predicted"/>
<protein>
    <recommendedName>
        <fullName evidence="2">Integrase arm-type DNA-binding domain-containing protein</fullName>
    </recommendedName>
</protein>
<sequence length="181" mass="19695">MPTAKLTSHPEIAKIKHPDTGTVFYSHDGDALKGIRLAVGARTKLWILTKRIDGKVRSIKLGDWPAVATGGAAEEIAKAKIAERETGTDAKSTNIASLMDAFESHVARSHAKEVTIATYRLQIKNHLSDLFARPIEQITLPMLEDALKGKPPSTAKHLVQIIKWRSAVRLSCGAASTRQPT</sequence>
<organism evidence="1">
    <name type="scientific">Ruegeria sp. PrR005</name>
    <dbReference type="NCBI Taxonomy" id="2706882"/>
    <lineage>
        <taxon>Bacteria</taxon>
        <taxon>Pseudomonadati</taxon>
        <taxon>Pseudomonadota</taxon>
        <taxon>Alphaproteobacteria</taxon>
        <taxon>Rhodobacterales</taxon>
        <taxon>Roseobacteraceae</taxon>
        <taxon>Ruegeria</taxon>
    </lineage>
</organism>
<dbReference type="InterPro" id="IPR038488">
    <property type="entry name" value="Integrase_DNA-bd_sf"/>
</dbReference>
<evidence type="ECO:0000313" key="1">
    <source>
        <dbReference type="EMBL" id="NDW43891.1"/>
    </source>
</evidence>
<accession>A0A6B2NIH1</accession>
<dbReference type="RefSeq" id="WP_164127520.1">
    <property type="nucleotide sequence ID" value="NZ_JAAGOX010000004.1"/>
</dbReference>
<dbReference type="EMBL" id="JAAGOX010000004">
    <property type="protein sequence ID" value="NDW43891.1"/>
    <property type="molecule type" value="Genomic_DNA"/>
</dbReference>
<name>A0A6B2NIH1_9RHOB</name>
<reference evidence="1" key="1">
    <citation type="submission" date="2020-02" db="EMBL/GenBank/DDBJ databases">
        <title>Delineation of the pyrene-degrading pathway in Roseobacter clade bacteria by genomic analysis.</title>
        <authorList>
            <person name="Zhou H."/>
            <person name="Wang H."/>
        </authorList>
    </citation>
    <scope>NUCLEOTIDE SEQUENCE</scope>
    <source>
        <strain evidence="1">PrR005</strain>
    </source>
</reference>
<evidence type="ECO:0008006" key="2">
    <source>
        <dbReference type="Google" id="ProtNLM"/>
    </source>
</evidence>
<dbReference type="Gene3D" id="3.30.160.390">
    <property type="entry name" value="Integrase, DNA-binding domain"/>
    <property type="match status" value="1"/>
</dbReference>